<dbReference type="SUPFAM" id="SSF57667">
    <property type="entry name" value="beta-beta-alpha zinc fingers"/>
    <property type="match status" value="1"/>
</dbReference>
<dbReference type="InParanoid" id="A0A1Y2ATL0"/>
<comment type="caution">
    <text evidence="11">The sequence shown here is derived from an EMBL/GenBank/DDBJ whole genome shotgun (WGS) entry which is preliminary data.</text>
</comment>
<protein>
    <recommendedName>
        <fullName evidence="7">pH-response transcription factor pacC/RIM101</fullName>
    </recommendedName>
</protein>
<evidence type="ECO:0000256" key="7">
    <source>
        <dbReference type="ARBA" id="ARBA00039490"/>
    </source>
</evidence>
<dbReference type="GO" id="GO:0006351">
    <property type="term" value="P:DNA-templated transcription"/>
    <property type="evidence" value="ECO:0007669"/>
    <property type="project" value="InterPro"/>
</dbReference>
<dbReference type="GO" id="GO:0005634">
    <property type="term" value="C:nucleus"/>
    <property type="evidence" value="ECO:0007669"/>
    <property type="project" value="UniProtKB-SubCell"/>
</dbReference>
<accession>A0A1Y2ATL0</accession>
<evidence type="ECO:0000256" key="3">
    <source>
        <dbReference type="ARBA" id="ARBA00022737"/>
    </source>
</evidence>
<evidence type="ECO:0000256" key="9">
    <source>
        <dbReference type="SAM" id="MobiDB-lite"/>
    </source>
</evidence>
<keyword evidence="2" id="KW-0479">Metal-binding</keyword>
<keyword evidence="6" id="KW-0539">Nucleus</keyword>
<keyword evidence="5" id="KW-0862">Zinc</keyword>
<dbReference type="FunFam" id="3.30.160.60:FF:000340">
    <property type="entry name" value="zinc finger protein 473 isoform X1"/>
    <property type="match status" value="1"/>
</dbReference>
<dbReference type="InterPro" id="IPR007219">
    <property type="entry name" value="XnlR_reg_dom"/>
</dbReference>
<feature type="domain" description="C2H2-type" evidence="10">
    <location>
        <begin position="15"/>
        <end position="44"/>
    </location>
</feature>
<dbReference type="Gene3D" id="3.30.160.60">
    <property type="entry name" value="Classic Zinc Finger"/>
    <property type="match status" value="2"/>
</dbReference>
<dbReference type="InterPro" id="IPR036236">
    <property type="entry name" value="Znf_C2H2_sf"/>
</dbReference>
<dbReference type="PROSITE" id="PS50157">
    <property type="entry name" value="ZINC_FINGER_C2H2_2"/>
    <property type="match status" value="2"/>
</dbReference>
<organism evidence="11 12">
    <name type="scientific">Naematelia encephala</name>
    <dbReference type="NCBI Taxonomy" id="71784"/>
    <lineage>
        <taxon>Eukaryota</taxon>
        <taxon>Fungi</taxon>
        <taxon>Dikarya</taxon>
        <taxon>Basidiomycota</taxon>
        <taxon>Agaricomycotina</taxon>
        <taxon>Tremellomycetes</taxon>
        <taxon>Tremellales</taxon>
        <taxon>Naemateliaceae</taxon>
        <taxon>Naematelia</taxon>
    </lineage>
</organism>
<dbReference type="CDD" id="cd12148">
    <property type="entry name" value="fungal_TF_MHR"/>
    <property type="match status" value="1"/>
</dbReference>
<reference evidence="11 12" key="1">
    <citation type="submission" date="2016-07" db="EMBL/GenBank/DDBJ databases">
        <title>Pervasive Adenine N6-methylation of Active Genes in Fungi.</title>
        <authorList>
            <consortium name="DOE Joint Genome Institute"/>
            <person name="Mondo S.J."/>
            <person name="Dannebaum R.O."/>
            <person name="Kuo R.C."/>
            <person name="Labutti K."/>
            <person name="Haridas S."/>
            <person name="Kuo A."/>
            <person name="Salamov A."/>
            <person name="Ahrendt S.R."/>
            <person name="Lipzen A."/>
            <person name="Sullivan W."/>
            <person name="Andreopoulos W.B."/>
            <person name="Clum A."/>
            <person name="Lindquist E."/>
            <person name="Daum C."/>
            <person name="Ramamoorthy G.K."/>
            <person name="Gryganskyi A."/>
            <person name="Culley D."/>
            <person name="Magnuson J.K."/>
            <person name="James T.Y."/>
            <person name="O'Malley M.A."/>
            <person name="Stajich J.E."/>
            <person name="Spatafora J.W."/>
            <person name="Visel A."/>
            <person name="Grigoriev I.V."/>
        </authorList>
    </citation>
    <scope>NUCLEOTIDE SEQUENCE [LARGE SCALE GENOMIC DNA]</scope>
    <source>
        <strain evidence="11 12">68-887.2</strain>
    </source>
</reference>
<evidence type="ECO:0000256" key="1">
    <source>
        <dbReference type="ARBA" id="ARBA00004123"/>
    </source>
</evidence>
<dbReference type="GO" id="GO:0000978">
    <property type="term" value="F:RNA polymerase II cis-regulatory region sequence-specific DNA binding"/>
    <property type="evidence" value="ECO:0007669"/>
    <property type="project" value="InterPro"/>
</dbReference>
<dbReference type="GO" id="GO:0000981">
    <property type="term" value="F:DNA-binding transcription factor activity, RNA polymerase II-specific"/>
    <property type="evidence" value="ECO:0007669"/>
    <property type="project" value="InterPro"/>
</dbReference>
<evidence type="ECO:0000256" key="4">
    <source>
        <dbReference type="ARBA" id="ARBA00022771"/>
    </source>
</evidence>
<name>A0A1Y2ATL0_9TREE</name>
<evidence type="ECO:0000259" key="10">
    <source>
        <dbReference type="PROSITE" id="PS50157"/>
    </source>
</evidence>
<feature type="domain" description="C2H2-type" evidence="10">
    <location>
        <begin position="45"/>
        <end position="72"/>
    </location>
</feature>
<dbReference type="PANTHER" id="PTHR40626:SF14">
    <property type="entry name" value="C2H2 TYPE ZINC FINGER DOMAIN PROTEIN (AFU_ORTHOLOGUE AFUA_1G02360)"/>
    <property type="match status" value="1"/>
</dbReference>
<dbReference type="EMBL" id="MCFC01000056">
    <property type="protein sequence ID" value="ORY25547.1"/>
    <property type="molecule type" value="Genomic_DNA"/>
</dbReference>
<dbReference type="PANTHER" id="PTHR40626">
    <property type="entry name" value="MIP31509P"/>
    <property type="match status" value="1"/>
</dbReference>
<evidence type="ECO:0000313" key="12">
    <source>
        <dbReference type="Proteomes" id="UP000193986"/>
    </source>
</evidence>
<feature type="region of interest" description="Disordered" evidence="9">
    <location>
        <begin position="87"/>
        <end position="119"/>
    </location>
</feature>
<dbReference type="AlphaFoldDB" id="A0A1Y2ATL0"/>
<dbReference type="STRING" id="71784.A0A1Y2ATL0"/>
<dbReference type="InterPro" id="IPR051059">
    <property type="entry name" value="VerF-like"/>
</dbReference>
<dbReference type="SMART" id="SM00355">
    <property type="entry name" value="ZnF_C2H2"/>
    <property type="match status" value="2"/>
</dbReference>
<sequence>MVRGQRDSARQKRLYQCRSDGCTKEFQRRDYRDRHEQTHSLEKPYRCETCGKGYHRLDVLVRHTKLHDLVRSEGVRPIDDRVIEIQEDQGLSGSQATSLGIDGSSLHTTSPGPSTAQGELLPLQTEDQRLQRNTHEADEEFRLLLSTVSPVLTDAGYFSREPYATIRPVAGPTLSPVQSLISSEFLVFMKGISLLLGTTVQSTFHQYFLSREFLNTCLELYFIHCDSSMPIIHRPTWEQSPPSLDSHWLLLALILIGSASSMREEAYTLASLHVYPAIQSAWKTTLRDTIPSPSVRLMQAAVWLDFFGVYYGSAKDHYCALVDHSSTIESLSLAGYWHVRLAASCDLTWVEWAAHEEKKRLATFALVLDGQYCVAFGRDFRVSFRRMANCLPCNQAIWRCASDAEWQQYLTTHKLEEVVPTTAFEHLLRHPTMHHSVSGVFAASMLLVGTLASVPISSVQLQGYQDNPDIRRLKEMRGAILWSWHQAYRTSFGSADDGGLDCELFYHGGFIHHSNINTLVLRMAAGEPRVGSIQVQSWQKDHAQAELNRLYGLPAGSFSAWNAVQMLKLVLDSSREDTCIEPFPAWMLYIAVLTLYHFGAILHGRPKFTALDRLCVQQIGPNTFDIEPRLARKSTLQYLAHFEPYQNTPGDYALAARTNEVVGLLGYTIHLLQNVRWRLLEQSRTTLINLLISCER</sequence>
<dbReference type="GO" id="GO:0008270">
    <property type="term" value="F:zinc ion binding"/>
    <property type="evidence" value="ECO:0007669"/>
    <property type="project" value="UniProtKB-KW"/>
</dbReference>
<dbReference type="OrthoDB" id="1405595at2759"/>
<dbReference type="Proteomes" id="UP000193986">
    <property type="component" value="Unassembled WGS sequence"/>
</dbReference>
<keyword evidence="4 8" id="KW-0863">Zinc-finger</keyword>
<feature type="compositionally biased region" description="Polar residues" evidence="9">
    <location>
        <begin position="89"/>
        <end position="98"/>
    </location>
</feature>
<proteinExistence type="predicted"/>
<feature type="compositionally biased region" description="Polar residues" evidence="9">
    <location>
        <begin position="105"/>
        <end position="117"/>
    </location>
</feature>
<evidence type="ECO:0000313" key="11">
    <source>
        <dbReference type="EMBL" id="ORY25547.1"/>
    </source>
</evidence>
<gene>
    <name evidence="11" type="ORF">BCR39DRAFT_543969</name>
</gene>
<keyword evidence="12" id="KW-1185">Reference proteome</keyword>
<comment type="subcellular location">
    <subcellularLocation>
        <location evidence="1">Nucleus</location>
    </subcellularLocation>
</comment>
<evidence type="ECO:0000256" key="6">
    <source>
        <dbReference type="ARBA" id="ARBA00023242"/>
    </source>
</evidence>
<dbReference type="PROSITE" id="PS00028">
    <property type="entry name" value="ZINC_FINGER_C2H2_1"/>
    <property type="match status" value="2"/>
</dbReference>
<evidence type="ECO:0000256" key="8">
    <source>
        <dbReference type="PROSITE-ProRule" id="PRU00042"/>
    </source>
</evidence>
<dbReference type="InterPro" id="IPR013087">
    <property type="entry name" value="Znf_C2H2_type"/>
</dbReference>
<dbReference type="GO" id="GO:0000785">
    <property type="term" value="C:chromatin"/>
    <property type="evidence" value="ECO:0007669"/>
    <property type="project" value="TreeGrafter"/>
</dbReference>
<evidence type="ECO:0000256" key="2">
    <source>
        <dbReference type="ARBA" id="ARBA00022723"/>
    </source>
</evidence>
<dbReference type="Pfam" id="PF04082">
    <property type="entry name" value="Fungal_trans"/>
    <property type="match status" value="1"/>
</dbReference>
<evidence type="ECO:0000256" key="5">
    <source>
        <dbReference type="ARBA" id="ARBA00022833"/>
    </source>
</evidence>
<keyword evidence="3" id="KW-0677">Repeat</keyword>